<dbReference type="GO" id="GO:0006260">
    <property type="term" value="P:DNA replication"/>
    <property type="evidence" value="ECO:0007669"/>
    <property type="project" value="InterPro"/>
</dbReference>
<keyword evidence="2" id="KW-0614">Plasmid</keyword>
<sequence length="122" mass="14028">MKLYLDDLVKINDLPKNTSKILYQFVRKMNYDGQIVLNSAVKRMIASAINVKEQSISNSITSLIQKDIMHRVDTGMYVLNPNLFAKGSWGDVRKLRNKYLEFKVTYTPEGKRILASDIKDSL</sequence>
<dbReference type="AlphaFoldDB" id="Q4LBS0"/>
<name>Q4LBS0_SODGL</name>
<evidence type="ECO:0000313" key="2">
    <source>
        <dbReference type="EMBL" id="CAI59414.1"/>
    </source>
</evidence>
<dbReference type="Pfam" id="PF05732">
    <property type="entry name" value="RepL"/>
    <property type="match status" value="1"/>
</dbReference>
<dbReference type="EMBL" id="AJ868437">
    <property type="protein sequence ID" value="CAI59414.1"/>
    <property type="molecule type" value="Genomic_DNA"/>
</dbReference>
<feature type="domain" description="Plasmid replication protein RepL" evidence="1">
    <location>
        <begin position="2"/>
        <end position="103"/>
    </location>
</feature>
<reference evidence="2" key="1">
    <citation type="journal article" date="2005" name="J. Bacteriol.">
        <title>Extrachromosomal DNA of the symbiont Sodalis glossinidius.</title>
        <authorList>
            <person name="Darby A.C."/>
            <person name="Lagnel J."/>
            <person name="Matthew C.Z."/>
            <person name="Bourtzis K."/>
            <person name="Maudlin I."/>
            <person name="Welburn S.C."/>
        </authorList>
    </citation>
    <scope>NUCLEOTIDE SEQUENCE [LARGE SCALE GENOMIC DNA]</scope>
    <source>
        <plasmid evidence="2">pSG3</plasmid>
    </source>
</reference>
<gene>
    <name evidence="2" type="ORF">pSG3.23</name>
</gene>
<proteinExistence type="predicted"/>
<protein>
    <recommendedName>
        <fullName evidence="1">Plasmid replication protein RepL domain-containing protein</fullName>
    </recommendedName>
</protein>
<organism evidence="2">
    <name type="scientific">Sodalis glossinidius</name>
    <dbReference type="NCBI Taxonomy" id="63612"/>
    <lineage>
        <taxon>Bacteria</taxon>
        <taxon>Pseudomonadati</taxon>
        <taxon>Pseudomonadota</taxon>
        <taxon>Gammaproteobacteria</taxon>
        <taxon>Enterobacterales</taxon>
        <taxon>Bruguierivoracaceae</taxon>
        <taxon>Sodalis</taxon>
    </lineage>
</organism>
<dbReference type="GO" id="GO:0006276">
    <property type="term" value="P:plasmid maintenance"/>
    <property type="evidence" value="ECO:0007669"/>
    <property type="project" value="InterPro"/>
</dbReference>
<evidence type="ECO:0000259" key="1">
    <source>
        <dbReference type="Pfam" id="PF05732"/>
    </source>
</evidence>
<geneLocation type="plasmid" evidence="2">
    <name>pSG3</name>
</geneLocation>
<dbReference type="InterPro" id="IPR008813">
    <property type="entry name" value="Plasmid_replication_RepL"/>
</dbReference>
<accession>Q4LBS0</accession>